<evidence type="ECO:0000259" key="6">
    <source>
        <dbReference type="PROSITE" id="PS50931"/>
    </source>
</evidence>
<evidence type="ECO:0000256" key="5">
    <source>
        <dbReference type="SAM" id="MobiDB-lite"/>
    </source>
</evidence>
<dbReference type="PANTHER" id="PTHR30419:SF8">
    <property type="entry name" value="NITROGEN ASSIMILATION TRANSCRIPTIONAL ACTIVATOR-RELATED"/>
    <property type="match status" value="1"/>
</dbReference>
<dbReference type="PRINTS" id="PR00039">
    <property type="entry name" value="HTHLYSR"/>
</dbReference>
<dbReference type="CDD" id="cd05466">
    <property type="entry name" value="PBP2_LTTR_substrate"/>
    <property type="match status" value="1"/>
</dbReference>
<dbReference type="Gene3D" id="3.40.190.290">
    <property type="match status" value="1"/>
</dbReference>
<accession>A0ABR9QRL5</accession>
<dbReference type="SUPFAM" id="SSF46785">
    <property type="entry name" value="Winged helix' DNA-binding domain"/>
    <property type="match status" value="1"/>
</dbReference>
<evidence type="ECO:0000313" key="7">
    <source>
        <dbReference type="EMBL" id="MBE5023722.1"/>
    </source>
</evidence>
<reference evidence="7 8" key="1">
    <citation type="submission" date="2020-10" db="EMBL/GenBank/DDBJ databases">
        <title>ChiBAC.</title>
        <authorList>
            <person name="Zenner C."/>
            <person name="Hitch T.C.A."/>
            <person name="Clavel T."/>
        </authorList>
    </citation>
    <scope>NUCLEOTIDE SEQUENCE [LARGE SCALE GENOMIC DNA]</scope>
    <source>
        <strain evidence="7 8">DSM 107455</strain>
    </source>
</reference>
<dbReference type="Pfam" id="PF00126">
    <property type="entry name" value="HTH_1"/>
    <property type="match status" value="1"/>
</dbReference>
<protein>
    <submittedName>
        <fullName evidence="7">LysR family transcriptional regulator</fullName>
    </submittedName>
</protein>
<comment type="similarity">
    <text evidence="1">Belongs to the LysR transcriptional regulatory family.</text>
</comment>
<evidence type="ECO:0000256" key="3">
    <source>
        <dbReference type="ARBA" id="ARBA00023125"/>
    </source>
</evidence>
<dbReference type="RefSeq" id="WP_193529143.1">
    <property type="nucleotide sequence ID" value="NZ_JADCJZ010000001.1"/>
</dbReference>
<feature type="region of interest" description="Disordered" evidence="5">
    <location>
        <begin position="301"/>
        <end position="335"/>
    </location>
</feature>
<evidence type="ECO:0000256" key="2">
    <source>
        <dbReference type="ARBA" id="ARBA00023015"/>
    </source>
</evidence>
<proteinExistence type="inferred from homology"/>
<evidence type="ECO:0000256" key="4">
    <source>
        <dbReference type="ARBA" id="ARBA00023163"/>
    </source>
</evidence>
<dbReference type="SUPFAM" id="SSF53850">
    <property type="entry name" value="Periplasmic binding protein-like II"/>
    <property type="match status" value="1"/>
</dbReference>
<dbReference type="InterPro" id="IPR050950">
    <property type="entry name" value="HTH-type_LysR_regulators"/>
</dbReference>
<feature type="domain" description="HTH lysR-type" evidence="6">
    <location>
        <begin position="1"/>
        <end position="58"/>
    </location>
</feature>
<dbReference type="Pfam" id="PF03466">
    <property type="entry name" value="LysR_substrate"/>
    <property type="match status" value="1"/>
</dbReference>
<comment type="caution">
    <text evidence="7">The sequence shown here is derived from an EMBL/GenBank/DDBJ whole genome shotgun (WGS) entry which is preliminary data.</text>
</comment>
<dbReference type="InterPro" id="IPR036390">
    <property type="entry name" value="WH_DNA-bd_sf"/>
</dbReference>
<sequence length="335" mass="37377">MELRTLRYFLAVCEHGTMSRAAEALHVTQPALSRQIAALERELGAPLLERHSRSVTPTEQGLYLRRRAQEIVSLADQTTADLAHREDIVEGDVFIGAGESEGLRVIARHVRDFREKYPGVRFHLHSGNAPDLIERLEHGVDDFSVLMSYPDVDRYAHLRLSPTDAWGALVRDDDPLAAREAVSPADLLDSPLVVPERHAKSDKLTGLLATWFGERAAEANVAATYNLAYNGALLVREGVGRMLSFDGLTTVGPGTGLEFRLLFPPLVSVIDLAWKRDVPLGDAARRFLELVREDDSTALGVRQRNRSESEYAKEMDDRYRSMRDGNETEHDLVDA</sequence>
<keyword evidence="3" id="KW-0238">DNA-binding</keyword>
<evidence type="ECO:0000256" key="1">
    <source>
        <dbReference type="ARBA" id="ARBA00009437"/>
    </source>
</evidence>
<dbReference type="Gene3D" id="1.10.10.10">
    <property type="entry name" value="Winged helix-like DNA-binding domain superfamily/Winged helix DNA-binding domain"/>
    <property type="match status" value="1"/>
</dbReference>
<name>A0ABR9QRL5_9ACTN</name>
<keyword evidence="2" id="KW-0805">Transcription regulation</keyword>
<gene>
    <name evidence="7" type="ORF">INF26_02490</name>
</gene>
<dbReference type="PROSITE" id="PS50931">
    <property type="entry name" value="HTH_LYSR"/>
    <property type="match status" value="1"/>
</dbReference>
<dbReference type="InterPro" id="IPR005119">
    <property type="entry name" value="LysR_subst-bd"/>
</dbReference>
<keyword evidence="4" id="KW-0804">Transcription</keyword>
<evidence type="ECO:0000313" key="8">
    <source>
        <dbReference type="Proteomes" id="UP001194273"/>
    </source>
</evidence>
<feature type="compositionally biased region" description="Basic and acidic residues" evidence="5">
    <location>
        <begin position="305"/>
        <end position="335"/>
    </location>
</feature>
<keyword evidence="8" id="KW-1185">Reference proteome</keyword>
<dbReference type="InterPro" id="IPR036388">
    <property type="entry name" value="WH-like_DNA-bd_sf"/>
</dbReference>
<dbReference type="EMBL" id="JADCJZ010000001">
    <property type="protein sequence ID" value="MBE5023722.1"/>
    <property type="molecule type" value="Genomic_DNA"/>
</dbReference>
<dbReference type="PANTHER" id="PTHR30419">
    <property type="entry name" value="HTH-TYPE TRANSCRIPTIONAL REGULATOR YBHD"/>
    <property type="match status" value="1"/>
</dbReference>
<dbReference type="InterPro" id="IPR000847">
    <property type="entry name" value="LysR_HTH_N"/>
</dbReference>
<organism evidence="7 8">
    <name type="scientific">Thermophilibacter gallinarum</name>
    <dbReference type="NCBI Taxonomy" id="2779357"/>
    <lineage>
        <taxon>Bacteria</taxon>
        <taxon>Bacillati</taxon>
        <taxon>Actinomycetota</taxon>
        <taxon>Coriobacteriia</taxon>
        <taxon>Coriobacteriales</taxon>
        <taxon>Atopobiaceae</taxon>
        <taxon>Thermophilibacter</taxon>
    </lineage>
</organism>
<dbReference type="Proteomes" id="UP001194273">
    <property type="component" value="Unassembled WGS sequence"/>
</dbReference>